<reference evidence="4 5" key="1">
    <citation type="submission" date="2019-08" db="EMBL/GenBank/DDBJ databases">
        <title>Whole genome of Aphis craccivora.</title>
        <authorList>
            <person name="Voronova N.V."/>
            <person name="Shulinski R.S."/>
            <person name="Bandarenka Y.V."/>
            <person name="Zhorov D.G."/>
            <person name="Warner D."/>
        </authorList>
    </citation>
    <scope>NUCLEOTIDE SEQUENCE [LARGE SCALE GENOMIC DNA]</scope>
    <source>
        <strain evidence="4">180601</strain>
        <tissue evidence="4">Whole Body</tissue>
    </source>
</reference>
<evidence type="ECO:0000313" key="5">
    <source>
        <dbReference type="Proteomes" id="UP000478052"/>
    </source>
</evidence>
<keyword evidence="1" id="KW-0433">Leucine-rich repeat</keyword>
<dbReference type="PROSITE" id="PS51450">
    <property type="entry name" value="LRR"/>
    <property type="match status" value="10"/>
</dbReference>
<dbReference type="EMBL" id="VUJU01000349">
    <property type="protein sequence ID" value="KAF0771029.1"/>
    <property type="molecule type" value="Genomic_DNA"/>
</dbReference>
<keyword evidence="3" id="KW-0677">Repeat</keyword>
<dbReference type="InterPro" id="IPR050328">
    <property type="entry name" value="Dev_Immune_Receptor"/>
</dbReference>
<dbReference type="Gene3D" id="3.80.10.10">
    <property type="entry name" value="Ribonuclease Inhibitor"/>
    <property type="match status" value="7"/>
</dbReference>
<evidence type="ECO:0000313" key="4">
    <source>
        <dbReference type="EMBL" id="KAF0771029.1"/>
    </source>
</evidence>
<evidence type="ECO:0000256" key="1">
    <source>
        <dbReference type="ARBA" id="ARBA00022614"/>
    </source>
</evidence>
<name>A0A6G0ZJ88_APHCR</name>
<evidence type="ECO:0000256" key="3">
    <source>
        <dbReference type="ARBA" id="ARBA00022737"/>
    </source>
</evidence>
<dbReference type="SMART" id="SM00369">
    <property type="entry name" value="LRR_TYP"/>
    <property type="match status" value="26"/>
</dbReference>
<dbReference type="OrthoDB" id="10022853at2759"/>
<dbReference type="SUPFAM" id="SSF52058">
    <property type="entry name" value="L domain-like"/>
    <property type="match status" value="2"/>
</dbReference>
<proteinExistence type="predicted"/>
<dbReference type="SMART" id="SM00364">
    <property type="entry name" value="LRR_BAC"/>
    <property type="match status" value="10"/>
</dbReference>
<organism evidence="4 5">
    <name type="scientific">Aphis craccivora</name>
    <name type="common">Cowpea aphid</name>
    <dbReference type="NCBI Taxonomy" id="307492"/>
    <lineage>
        <taxon>Eukaryota</taxon>
        <taxon>Metazoa</taxon>
        <taxon>Ecdysozoa</taxon>
        <taxon>Arthropoda</taxon>
        <taxon>Hexapoda</taxon>
        <taxon>Insecta</taxon>
        <taxon>Pterygota</taxon>
        <taxon>Neoptera</taxon>
        <taxon>Paraneoptera</taxon>
        <taxon>Hemiptera</taxon>
        <taxon>Sternorrhyncha</taxon>
        <taxon>Aphidomorpha</taxon>
        <taxon>Aphidoidea</taxon>
        <taxon>Aphididae</taxon>
        <taxon>Aphidini</taxon>
        <taxon>Aphis</taxon>
        <taxon>Aphis</taxon>
    </lineage>
</organism>
<keyword evidence="2" id="KW-0732">Signal</keyword>
<dbReference type="InterPro" id="IPR003591">
    <property type="entry name" value="Leu-rich_rpt_typical-subtyp"/>
</dbReference>
<dbReference type="Pfam" id="PF13855">
    <property type="entry name" value="LRR_8"/>
    <property type="match status" value="8"/>
</dbReference>
<evidence type="ECO:0000256" key="2">
    <source>
        <dbReference type="ARBA" id="ARBA00022729"/>
    </source>
</evidence>
<dbReference type="PANTHER" id="PTHR24373">
    <property type="entry name" value="SLIT RELATED LEUCINE-RICH REPEAT NEURONAL PROTEIN"/>
    <property type="match status" value="1"/>
</dbReference>
<dbReference type="PANTHER" id="PTHR24373:SF275">
    <property type="entry name" value="TIR DOMAIN-CONTAINING PROTEIN"/>
    <property type="match status" value="1"/>
</dbReference>
<dbReference type="SUPFAM" id="SSF52047">
    <property type="entry name" value="RNI-like"/>
    <property type="match status" value="2"/>
</dbReference>
<accession>A0A6G0ZJ88</accession>
<protein>
    <submittedName>
        <fullName evidence="4">Chaoptin</fullName>
    </submittedName>
</protein>
<gene>
    <name evidence="4" type="ORF">FWK35_00012651</name>
</gene>
<dbReference type="Proteomes" id="UP000478052">
    <property type="component" value="Unassembled WGS sequence"/>
</dbReference>
<keyword evidence="5" id="KW-1185">Reference proteome</keyword>
<dbReference type="InterPro" id="IPR001611">
    <property type="entry name" value="Leu-rich_rpt"/>
</dbReference>
<dbReference type="SMART" id="SM00365">
    <property type="entry name" value="LRR_SD22"/>
    <property type="match status" value="9"/>
</dbReference>
<comment type="caution">
    <text evidence="4">The sequence shown here is derived from an EMBL/GenBank/DDBJ whole genome shotgun (WGS) entry which is preliminary data.</text>
</comment>
<dbReference type="InterPro" id="IPR032675">
    <property type="entry name" value="LRR_dom_sf"/>
</dbReference>
<sequence>MKNLNLKTSSHVFISLIVTLISTYSNMDSHLLFRFFPSLNNTELSPIDVHLKKKTVTIGGFGMHVMKSCFPLLVITLTSVAATPCLFNSMCTCKTDEALRMHIACVAVPLYTIPEVATGTRISHMDVMSSEIETVDNDILQGTLIESLRLMSNRIGIISERAFASSGSVLRALDLSYNQLDKVPLISFSNIKNLDWLNLHGNNIEVIETHWNHLQDTLQHLFIGENDLISFPEHFSKLRTLSTLNLDNNLITSILPNIRTPPTLETLSISNNFLQEFPLSLLETGTALNRLYIRDNYIENMTKIIPNRFVKLDVLDFGMNRLESWSGRMFGGRSEVRNLHLDMNRLESLDANAFDGLRSVRMYLSYNKLKNLNHKTFEGLERILEYLDLEHNNLGMIPTAIRTLKNLKFLYLSSNDLNRLDSADLTGVSSSLRSLSLSGNLLTEIPSNALLNCTKLSHLNLGYNCIREIKENDFGEWAMHLDTLLLMNNKLKELIGRPFKNTVSLRELSLSFNNIHYVDADVFLDLATSLESLEISFGVYYDNFPVKILRHLKSLLWLVLDNNDISSVPFNALYSLDNLQYLNLESNRISVLAPGTFSSPNQTDLREVRLNQNYLMSLEPNTFSNLQQIQTITISRNKIIEVMSHSFKELPRLLNIDLSFNQIEYIQPSAFDGLPNFKRLDLQGNQLKELRMTSFVNCTNSKTPMSLNVSNNCIEKMPIDGSVTPIHIKILDLSHNSLQDLPFKLFSLRNLYLDHNRITKIYNSEFINLTNLEVLSITENGMTSIASKAFCNLTSLQILYLSGNKIQQLSSEQFATLPKLRVLSLARNRLSSLSWDVLSGTPLEYIDLSNNELLAVPAGVLLKTGATLRHLLLAGNRIDHVDGTTFFDVPKLANLSLANNKLTIIPDNTFVGLTNLISLDLSSNNLRANFKELFHYVQNVRHLNLEDTGLVETPPLPLPSLISLRLSKNKLEKISRSSMEMLFRLKTLFLNDNKLSTSPSHVWSLLPSLKTLDLSSNPIKTITKSSFSGLFRLQHLRVQRLDYLDRFDVGSLSKLSTLRSLATDWRPNLGQIVCAAVKSIRRLSVHVKGSKLVGPIVDTCGPKLESVAITGSKLKFVDRQIFSGLERGVGERLTISIRHTAIEDLPADLLLPLVGVPKLALDLTGNKLTSLNPLTIYSNYTTWENSGGLYLDDNPLQCDCGLLWLGQWLRRWLREAVQVHTLGMAETQLAQWTARRATCADPRNGGARVPVADIYPEDLRCKASALSGSGTGNTAAKTSHLIVCLARSLAVFYMATVWCNVY</sequence>